<keyword evidence="2" id="KW-1185">Reference proteome</keyword>
<protein>
    <submittedName>
        <fullName evidence="1">Uncharacterized protein</fullName>
    </submittedName>
</protein>
<evidence type="ECO:0000313" key="2">
    <source>
        <dbReference type="Proteomes" id="UP001302321"/>
    </source>
</evidence>
<proteinExistence type="predicted"/>
<reference evidence="1" key="1">
    <citation type="journal article" date="2023" name="Mol. Phylogenet. Evol.">
        <title>Genome-scale phylogeny and comparative genomics of the fungal order Sordariales.</title>
        <authorList>
            <person name="Hensen N."/>
            <person name="Bonometti L."/>
            <person name="Westerberg I."/>
            <person name="Brannstrom I.O."/>
            <person name="Guillou S."/>
            <person name="Cros-Aarteil S."/>
            <person name="Calhoun S."/>
            <person name="Haridas S."/>
            <person name="Kuo A."/>
            <person name="Mondo S."/>
            <person name="Pangilinan J."/>
            <person name="Riley R."/>
            <person name="LaButti K."/>
            <person name="Andreopoulos B."/>
            <person name="Lipzen A."/>
            <person name="Chen C."/>
            <person name="Yan M."/>
            <person name="Daum C."/>
            <person name="Ng V."/>
            <person name="Clum A."/>
            <person name="Steindorff A."/>
            <person name="Ohm R.A."/>
            <person name="Martin F."/>
            <person name="Silar P."/>
            <person name="Natvig D.O."/>
            <person name="Lalanne C."/>
            <person name="Gautier V."/>
            <person name="Ament-Velasquez S.L."/>
            <person name="Kruys A."/>
            <person name="Hutchinson M.I."/>
            <person name="Powell A.J."/>
            <person name="Barry K."/>
            <person name="Miller A.N."/>
            <person name="Grigoriev I.V."/>
            <person name="Debuchy R."/>
            <person name="Gladieux P."/>
            <person name="Hiltunen Thoren M."/>
            <person name="Johannesson H."/>
        </authorList>
    </citation>
    <scope>NUCLEOTIDE SEQUENCE</scope>
    <source>
        <strain evidence="1">CBS 892.96</strain>
    </source>
</reference>
<comment type="caution">
    <text evidence="1">The sequence shown here is derived from an EMBL/GenBank/DDBJ whole genome shotgun (WGS) entry which is preliminary data.</text>
</comment>
<reference evidence="1" key="2">
    <citation type="submission" date="2023-05" db="EMBL/GenBank/DDBJ databases">
        <authorList>
            <consortium name="Lawrence Berkeley National Laboratory"/>
            <person name="Steindorff A."/>
            <person name="Hensen N."/>
            <person name="Bonometti L."/>
            <person name="Westerberg I."/>
            <person name="Brannstrom I.O."/>
            <person name="Guillou S."/>
            <person name="Cros-Aarteil S."/>
            <person name="Calhoun S."/>
            <person name="Haridas S."/>
            <person name="Kuo A."/>
            <person name="Mondo S."/>
            <person name="Pangilinan J."/>
            <person name="Riley R."/>
            <person name="Labutti K."/>
            <person name="Andreopoulos B."/>
            <person name="Lipzen A."/>
            <person name="Chen C."/>
            <person name="Yanf M."/>
            <person name="Daum C."/>
            <person name="Ng V."/>
            <person name="Clum A."/>
            <person name="Ohm R."/>
            <person name="Martin F."/>
            <person name="Silar P."/>
            <person name="Natvig D."/>
            <person name="Lalanne C."/>
            <person name="Gautier V."/>
            <person name="Ament-Velasquez S.L."/>
            <person name="Kruys A."/>
            <person name="Hutchinson M.I."/>
            <person name="Powell A.J."/>
            <person name="Barry K."/>
            <person name="Miller A.N."/>
            <person name="Grigoriev I.V."/>
            <person name="Debuchy R."/>
            <person name="Gladieux P."/>
            <person name="Thoren M.H."/>
            <person name="Johannesson H."/>
        </authorList>
    </citation>
    <scope>NUCLEOTIDE SEQUENCE</scope>
    <source>
        <strain evidence="1">CBS 892.96</strain>
    </source>
</reference>
<sequence length="344" mass="40008">MTDKVSPPWGHLPAEQYLLHNWDHSSPLPPSEQTKSLIAQFLSLPTIPREWDTVIERFDGSILNLRHPTQEEITNILAPWRPQFIRLVADTLFSNRSSSVDITDDAVWVRTHYPTDNPDAAETASKRWRELVNQSDMFYTDEEIASPKRTLNDTGLFNFLEEMPWQEIVGRVLMLLPELATSVEDPYSYSRKTIAEMTKESEWDETMRKGLREWVREYNPVPTDGTRMEEWQRRVMSAYEVKKLQRSAINRGFVVADRRMFETGEPLFLMLDVNGDIVRWLRPDERDCMSFATISGSDAQRCLDEHAYFNEEENPEMCGVGEKYQLRGVYGDVLYGLGDLLSER</sequence>
<evidence type="ECO:0000313" key="1">
    <source>
        <dbReference type="EMBL" id="KAK4176563.1"/>
    </source>
</evidence>
<organism evidence="1 2">
    <name type="scientific">Triangularia setosa</name>
    <dbReference type="NCBI Taxonomy" id="2587417"/>
    <lineage>
        <taxon>Eukaryota</taxon>
        <taxon>Fungi</taxon>
        <taxon>Dikarya</taxon>
        <taxon>Ascomycota</taxon>
        <taxon>Pezizomycotina</taxon>
        <taxon>Sordariomycetes</taxon>
        <taxon>Sordariomycetidae</taxon>
        <taxon>Sordariales</taxon>
        <taxon>Podosporaceae</taxon>
        <taxon>Triangularia</taxon>
    </lineage>
</organism>
<accession>A0AAN6W7R8</accession>
<gene>
    <name evidence="1" type="ORF">QBC36DRAFT_301027</name>
</gene>
<dbReference type="Proteomes" id="UP001302321">
    <property type="component" value="Unassembled WGS sequence"/>
</dbReference>
<dbReference type="EMBL" id="MU866193">
    <property type="protein sequence ID" value="KAK4176563.1"/>
    <property type="molecule type" value="Genomic_DNA"/>
</dbReference>
<name>A0AAN6W7R8_9PEZI</name>
<dbReference type="AlphaFoldDB" id="A0AAN6W7R8"/>